<keyword evidence="5 6" id="KW-0472">Membrane</keyword>
<keyword evidence="3 6" id="KW-0812">Transmembrane</keyword>
<dbReference type="InterPro" id="IPR003838">
    <property type="entry name" value="ABC3_permease_C"/>
</dbReference>
<evidence type="ECO:0000259" key="8">
    <source>
        <dbReference type="Pfam" id="PF12704"/>
    </source>
</evidence>
<gene>
    <name evidence="9" type="ORF">ACK2TP_09360</name>
</gene>
<evidence type="ECO:0000313" key="10">
    <source>
        <dbReference type="Proteomes" id="UP001634747"/>
    </source>
</evidence>
<keyword evidence="4 6" id="KW-1133">Transmembrane helix</keyword>
<dbReference type="InterPro" id="IPR025857">
    <property type="entry name" value="MacB_PCD"/>
</dbReference>
<dbReference type="PANTHER" id="PTHR43738">
    <property type="entry name" value="ABC TRANSPORTER, MEMBRANE PROTEIN"/>
    <property type="match status" value="1"/>
</dbReference>
<feature type="transmembrane region" description="Helical" evidence="6">
    <location>
        <begin position="383"/>
        <end position="406"/>
    </location>
</feature>
<proteinExistence type="predicted"/>
<keyword evidence="10" id="KW-1185">Reference proteome</keyword>
<evidence type="ECO:0000256" key="3">
    <source>
        <dbReference type="ARBA" id="ARBA00022692"/>
    </source>
</evidence>
<evidence type="ECO:0000313" key="9">
    <source>
        <dbReference type="EMBL" id="MFN2975969.1"/>
    </source>
</evidence>
<sequence>MRLLRLALASLRSRALTTTLTVCSIALSIALLTAVDALRAGTKAGFAGTVSHTDLVVGARGGELPLLLSTIFHVGTASNNISWQSYEHFAHHPAVAWTIPISMGDSFHGFRVIATDDNLYAHYKYRGDHSLSFATGHSPQSIFEATLGASVANQLHLGLGDRLTLSHGIEERSILKHDATPFTVAGVLAQTGTPIDRSVFITLLGEEAMHFGWEGGTPPAIGEAAPKLDVSQLHVDQITSFLLGARSRMSTLYLQREINTYKPEPLSAIIPAYTLQELWVLLDYADEALSLVSAAVLVVGLLTMLVALYTAVNERRHEVAILRAVGMPSSQILLLFVAEAVVIATVATVLGFVAVYVGLLLAHGAVERATGIPLMITRPSQRVLLYGAATIALSAVVGLVPAWRAYRTSLADGLRG</sequence>
<dbReference type="Pfam" id="PF02687">
    <property type="entry name" value="FtsX"/>
    <property type="match status" value="1"/>
</dbReference>
<evidence type="ECO:0000256" key="1">
    <source>
        <dbReference type="ARBA" id="ARBA00004651"/>
    </source>
</evidence>
<dbReference type="PANTHER" id="PTHR43738:SF2">
    <property type="entry name" value="ABC TRANSPORTER PERMEASE"/>
    <property type="match status" value="1"/>
</dbReference>
<organism evidence="9 10">
    <name type="scientific">Terriglobus aquaticus</name>
    <dbReference type="NCBI Taxonomy" id="940139"/>
    <lineage>
        <taxon>Bacteria</taxon>
        <taxon>Pseudomonadati</taxon>
        <taxon>Acidobacteriota</taxon>
        <taxon>Terriglobia</taxon>
        <taxon>Terriglobales</taxon>
        <taxon>Acidobacteriaceae</taxon>
        <taxon>Terriglobus</taxon>
    </lineage>
</organism>
<dbReference type="Pfam" id="PF12704">
    <property type="entry name" value="MacB_PCD"/>
    <property type="match status" value="1"/>
</dbReference>
<feature type="transmembrane region" description="Helical" evidence="6">
    <location>
        <begin position="288"/>
        <end position="312"/>
    </location>
</feature>
<dbReference type="EMBL" id="JBJYXY010000001">
    <property type="protein sequence ID" value="MFN2975969.1"/>
    <property type="molecule type" value="Genomic_DNA"/>
</dbReference>
<accession>A0ABW9KN76</accession>
<protein>
    <submittedName>
        <fullName evidence="9">ABC transporter permease</fullName>
    </submittedName>
</protein>
<evidence type="ECO:0000256" key="4">
    <source>
        <dbReference type="ARBA" id="ARBA00022989"/>
    </source>
</evidence>
<name>A0ABW9KN76_9BACT</name>
<dbReference type="RefSeq" id="WP_263412527.1">
    <property type="nucleotide sequence ID" value="NZ_BAABBH010000001.1"/>
</dbReference>
<feature type="domain" description="MacB-like periplasmic core" evidence="8">
    <location>
        <begin position="18"/>
        <end position="203"/>
    </location>
</feature>
<evidence type="ECO:0000256" key="5">
    <source>
        <dbReference type="ARBA" id="ARBA00023136"/>
    </source>
</evidence>
<dbReference type="InterPro" id="IPR051125">
    <property type="entry name" value="ABC-4/HrtB_transporter"/>
</dbReference>
<feature type="transmembrane region" description="Helical" evidence="6">
    <location>
        <begin position="333"/>
        <end position="363"/>
    </location>
</feature>
<evidence type="ECO:0000256" key="6">
    <source>
        <dbReference type="SAM" id="Phobius"/>
    </source>
</evidence>
<dbReference type="Proteomes" id="UP001634747">
    <property type="component" value="Unassembled WGS sequence"/>
</dbReference>
<comment type="subcellular location">
    <subcellularLocation>
        <location evidence="1">Cell membrane</location>
        <topology evidence="1">Multi-pass membrane protein</topology>
    </subcellularLocation>
</comment>
<evidence type="ECO:0000256" key="2">
    <source>
        <dbReference type="ARBA" id="ARBA00022475"/>
    </source>
</evidence>
<evidence type="ECO:0000259" key="7">
    <source>
        <dbReference type="Pfam" id="PF02687"/>
    </source>
</evidence>
<keyword evidence="2" id="KW-1003">Cell membrane</keyword>
<reference evidence="9 10" key="1">
    <citation type="submission" date="2024-12" db="EMBL/GenBank/DDBJ databases">
        <authorList>
            <person name="Lee Y."/>
        </authorList>
    </citation>
    <scope>NUCLEOTIDE SEQUENCE [LARGE SCALE GENOMIC DNA]</scope>
    <source>
        <strain evidence="9 10">03SUJ4</strain>
    </source>
</reference>
<feature type="domain" description="ABC3 transporter permease C-terminal" evidence="7">
    <location>
        <begin position="291"/>
        <end position="409"/>
    </location>
</feature>
<comment type="caution">
    <text evidence="9">The sequence shown here is derived from an EMBL/GenBank/DDBJ whole genome shotgun (WGS) entry which is preliminary data.</text>
</comment>